<evidence type="ECO:0000313" key="2">
    <source>
        <dbReference type="Proteomes" id="UP000612352"/>
    </source>
</evidence>
<reference evidence="1 2" key="1">
    <citation type="submission" date="2020-12" db="EMBL/GenBank/DDBJ databases">
        <title>Brachybacterium sp. MASK1Z-5, whole genome shotgun sequence.</title>
        <authorList>
            <person name="Tuo L."/>
        </authorList>
    </citation>
    <scope>NUCLEOTIDE SEQUENCE [LARGE SCALE GENOMIC DNA]</scope>
    <source>
        <strain evidence="1 2">MASK1Z-5</strain>
    </source>
</reference>
<keyword evidence="2" id="KW-1185">Reference proteome</keyword>
<comment type="caution">
    <text evidence="1">The sequence shown here is derived from an EMBL/GenBank/DDBJ whole genome shotgun (WGS) entry which is preliminary data.</text>
</comment>
<sequence>MERIPRRGALALFAAGAALPVSGCARSSTRGGVAHGDAGSLQWWDHFDPLKSALTGLFDEFEGNVGVAVERTVYNPDSMGQALQLAEGSDQLPDVFTNFFGAPSAALVDRGTVAPVELSDEARRGLEGSLFEGVHTFDGKIFTVPIFSHRQNSTLTWANSRLLEKAGHDAENLPSTWDDFRTLCRDLVASGTDHPWVAPLAHSDRMQEHLVDLAQSAGQSLAMVGSSGNGITDARTGDFPFASEAFLEAFAFLHSLITDGFMLPASTSLDAREARVRWASGEAAFFFDGPWNAGVLNGQFGEFMEDVRVSGPPSPDGRGLTARPPADGQFWCAGRSQRREEVGELFSLLTRSEFAVALAENMDQPPADPHALDRAEVPALYSLAVRLLEKNVRTAPSPVVRNPAVGSVIAEMNDIRPDLGDIIQGYLGGDIDDLGKELTRFNDRLSTERDRAIDVVNDAGGGVSVQDWIFEEYRSGDDFDVTDY</sequence>
<proteinExistence type="predicted"/>
<dbReference type="Gene3D" id="3.40.190.10">
    <property type="entry name" value="Periplasmic binding protein-like II"/>
    <property type="match status" value="1"/>
</dbReference>
<dbReference type="SUPFAM" id="SSF53850">
    <property type="entry name" value="Periplasmic binding protein-like II"/>
    <property type="match status" value="1"/>
</dbReference>
<name>A0ABS1BA48_9MICO</name>
<dbReference type="RefSeq" id="WP_200502157.1">
    <property type="nucleotide sequence ID" value="NZ_JAEDAJ010000004.1"/>
</dbReference>
<dbReference type="InterPro" id="IPR050490">
    <property type="entry name" value="Bact_solute-bd_prot1"/>
</dbReference>
<dbReference type="EMBL" id="JAEDAJ010000004">
    <property type="protein sequence ID" value="MBK0331524.1"/>
    <property type="molecule type" value="Genomic_DNA"/>
</dbReference>
<dbReference type="Pfam" id="PF01547">
    <property type="entry name" value="SBP_bac_1"/>
    <property type="match status" value="1"/>
</dbReference>
<organism evidence="1 2">
    <name type="scientific">Brachybacterium halotolerans</name>
    <dbReference type="NCBI Taxonomy" id="2795215"/>
    <lineage>
        <taxon>Bacteria</taxon>
        <taxon>Bacillati</taxon>
        <taxon>Actinomycetota</taxon>
        <taxon>Actinomycetes</taxon>
        <taxon>Micrococcales</taxon>
        <taxon>Dermabacteraceae</taxon>
        <taxon>Brachybacterium</taxon>
    </lineage>
</organism>
<evidence type="ECO:0000313" key="1">
    <source>
        <dbReference type="EMBL" id="MBK0331524.1"/>
    </source>
</evidence>
<dbReference type="InterPro" id="IPR006059">
    <property type="entry name" value="SBP"/>
</dbReference>
<dbReference type="PANTHER" id="PTHR43649">
    <property type="entry name" value="ARABINOSE-BINDING PROTEIN-RELATED"/>
    <property type="match status" value="1"/>
</dbReference>
<dbReference type="Proteomes" id="UP000612352">
    <property type="component" value="Unassembled WGS sequence"/>
</dbReference>
<dbReference type="PANTHER" id="PTHR43649:SF12">
    <property type="entry name" value="DIACETYLCHITOBIOSE BINDING PROTEIN DASA"/>
    <property type="match status" value="1"/>
</dbReference>
<accession>A0ABS1BA48</accession>
<protein>
    <submittedName>
        <fullName evidence="1">Extracellular solute-binding protein</fullName>
    </submittedName>
</protein>
<gene>
    <name evidence="1" type="ORF">I8D64_08925</name>
</gene>